<dbReference type="EMBL" id="LWDL01000031">
    <property type="protein sequence ID" value="OQW49635.1"/>
    <property type="molecule type" value="Genomic_DNA"/>
</dbReference>
<accession>A0A1W9HQ99</accession>
<evidence type="ECO:0000313" key="1">
    <source>
        <dbReference type="EMBL" id="OQW49635.1"/>
    </source>
</evidence>
<reference evidence="1 2" key="1">
    <citation type="journal article" date="2017" name="Water Res.">
        <title>Comammox in drinking water systems.</title>
        <authorList>
            <person name="Wang Y."/>
            <person name="Ma L."/>
            <person name="Mao Y."/>
            <person name="Jiang X."/>
            <person name="Xia Y."/>
            <person name="Yu K."/>
            <person name="Li B."/>
            <person name="Zhang T."/>
        </authorList>
    </citation>
    <scope>NUCLEOTIDE SEQUENCE [LARGE SCALE GENOMIC DNA]</scope>
    <source>
        <strain evidence="1">SG_bin8</strain>
    </source>
</reference>
<dbReference type="RefSeq" id="WP_376799844.1">
    <property type="nucleotide sequence ID" value="NZ_DBNB01000008.1"/>
</dbReference>
<sequence>MPALLKEAEEQLRDKESQEFIHSEIPDAINEIAKQDYQKKTPYDPIEVGGNLLAYDALESVNNVFKRIAEAMLAAGKWSSPFVKGGRKAISEYFQGMGKGAAEYLKKQGPKDGEALVKWGRRLIVTWLVASAIQFKFPFFKWIGTLF</sequence>
<comment type="caution">
    <text evidence="1">The sequence shown here is derived from an EMBL/GenBank/DDBJ whole genome shotgun (WGS) entry which is preliminary data.</text>
</comment>
<organism evidence="1 2">
    <name type="scientific">Candidatus Raskinella chloraquaticus</name>
    <dbReference type="NCBI Taxonomy" id="1951219"/>
    <lineage>
        <taxon>Bacteria</taxon>
        <taxon>Pseudomonadati</taxon>
        <taxon>Pseudomonadota</taxon>
        <taxon>Alphaproteobacteria</taxon>
        <taxon>Hyphomicrobiales</taxon>
        <taxon>Phreatobacteraceae</taxon>
        <taxon>Candidatus Raskinella</taxon>
    </lineage>
</organism>
<evidence type="ECO:0000313" key="2">
    <source>
        <dbReference type="Proteomes" id="UP000192872"/>
    </source>
</evidence>
<dbReference type="AlphaFoldDB" id="A0A1W9HQ99"/>
<proteinExistence type="predicted"/>
<gene>
    <name evidence="1" type="ORF">A4S15_02625</name>
</gene>
<protein>
    <submittedName>
        <fullName evidence="1">Uncharacterized protein</fullName>
    </submittedName>
</protein>
<dbReference type="Proteomes" id="UP000192872">
    <property type="component" value="Unassembled WGS sequence"/>
</dbReference>
<name>A0A1W9HQ99_9HYPH</name>